<feature type="compositionally biased region" description="Basic and acidic residues" evidence="3">
    <location>
        <begin position="146"/>
        <end position="156"/>
    </location>
</feature>
<evidence type="ECO:0000313" key="5">
    <source>
        <dbReference type="Proteomes" id="UP000695022"/>
    </source>
</evidence>
<dbReference type="Gene3D" id="6.10.280.150">
    <property type="match status" value="2"/>
</dbReference>
<feature type="region of interest" description="Disordered" evidence="3">
    <location>
        <begin position="409"/>
        <end position="432"/>
    </location>
</feature>
<accession>A0ABM1E4A6</accession>
<comment type="similarity">
    <text evidence="1 2">Belongs to the SCAR/WAVE family.</text>
</comment>
<proteinExistence type="inferred from homology"/>
<dbReference type="Proteomes" id="UP000695022">
    <property type="component" value="Unplaced"/>
</dbReference>
<feature type="compositionally biased region" description="Pro residues" evidence="3">
    <location>
        <begin position="266"/>
        <end position="284"/>
    </location>
</feature>
<organism evidence="5 6">
    <name type="scientific">Priapulus caudatus</name>
    <name type="common">Priapulid worm</name>
    <dbReference type="NCBI Taxonomy" id="37621"/>
    <lineage>
        <taxon>Eukaryota</taxon>
        <taxon>Metazoa</taxon>
        <taxon>Ecdysozoa</taxon>
        <taxon>Scalidophora</taxon>
        <taxon>Priapulida</taxon>
        <taxon>Priapulimorpha</taxon>
        <taxon>Priapulimorphida</taxon>
        <taxon>Priapulidae</taxon>
        <taxon>Priapulus</taxon>
    </lineage>
</organism>
<feature type="compositionally biased region" description="Pro residues" evidence="3">
    <location>
        <begin position="231"/>
        <end position="240"/>
    </location>
</feature>
<dbReference type="InterPro" id="IPR028288">
    <property type="entry name" value="SCAR/WAVE_fam"/>
</dbReference>
<feature type="compositionally biased region" description="Basic and acidic residues" evidence="3">
    <location>
        <begin position="106"/>
        <end position="117"/>
    </location>
</feature>
<gene>
    <name evidence="6" type="primary">LOC106808711</name>
</gene>
<comment type="subunit">
    <text evidence="2">Binds actin and the Arp2/3 complex.</text>
</comment>
<dbReference type="PANTHER" id="PTHR12902:SF1">
    <property type="entry name" value="WISKOTT-ALDRICH SYNDROME PROTEIN FAMILY MEMBER"/>
    <property type="match status" value="1"/>
</dbReference>
<feature type="compositionally biased region" description="Acidic residues" evidence="3">
    <location>
        <begin position="411"/>
        <end position="432"/>
    </location>
</feature>
<dbReference type="GeneID" id="106808711"/>
<dbReference type="RefSeq" id="XP_014667027.1">
    <property type="nucleotide sequence ID" value="XM_014811541.1"/>
</dbReference>
<feature type="compositionally biased region" description="Pro residues" evidence="3">
    <location>
        <begin position="186"/>
        <end position="197"/>
    </location>
</feature>
<comment type="function">
    <text evidence="2">Downstream effector molecule involved in the transmission of signals from tyrosine kinase receptors and small GTPases to the actin cytoskeleton. Promotes formation of actin filaments. Part of the WAVE complex that regulates lamellipodia formation. The WAVE complex regulates actin filament reorganization via its interaction with the Arp2/3 complex.</text>
</comment>
<feature type="domain" description="WH2" evidence="4">
    <location>
        <begin position="365"/>
        <end position="382"/>
    </location>
</feature>
<reference evidence="6" key="1">
    <citation type="submission" date="2025-08" db="UniProtKB">
        <authorList>
            <consortium name="RefSeq"/>
        </authorList>
    </citation>
    <scope>IDENTIFICATION</scope>
</reference>
<evidence type="ECO:0000256" key="1">
    <source>
        <dbReference type="ARBA" id="ARBA00006993"/>
    </source>
</evidence>
<dbReference type="InterPro" id="IPR003124">
    <property type="entry name" value="WH2_dom"/>
</dbReference>
<dbReference type="PANTHER" id="PTHR12902">
    <property type="entry name" value="WASP-1"/>
    <property type="match status" value="1"/>
</dbReference>
<evidence type="ECO:0000256" key="2">
    <source>
        <dbReference type="RuleBase" id="RU367034"/>
    </source>
</evidence>
<keyword evidence="2" id="KW-0963">Cytoplasm</keyword>
<dbReference type="Pfam" id="PF02205">
    <property type="entry name" value="WH2"/>
    <property type="match status" value="1"/>
</dbReference>
<keyword evidence="2" id="KW-0206">Cytoskeleton</keyword>
<name>A0ABM1E4A6_PRICU</name>
<protein>
    <recommendedName>
        <fullName evidence="2">Wiskott-Aldrich syndrome protein family member</fullName>
        <shortName evidence="2">WASP family protein member</shortName>
    </recommendedName>
</protein>
<feature type="compositionally biased region" description="Polar residues" evidence="3">
    <location>
        <begin position="334"/>
        <end position="348"/>
    </location>
</feature>
<keyword evidence="5" id="KW-1185">Reference proteome</keyword>
<comment type="subcellular location">
    <subcellularLocation>
        <location evidence="2">Cytoplasm</location>
        <location evidence="2">Cytoskeleton</location>
    </subcellularLocation>
</comment>
<feature type="compositionally biased region" description="Pro residues" evidence="3">
    <location>
        <begin position="311"/>
        <end position="333"/>
    </location>
</feature>
<evidence type="ECO:0000259" key="4">
    <source>
        <dbReference type="PROSITE" id="PS51082"/>
    </source>
</evidence>
<feature type="region of interest" description="Disordered" evidence="3">
    <location>
        <begin position="75"/>
        <end position="366"/>
    </location>
</feature>
<evidence type="ECO:0000313" key="6">
    <source>
        <dbReference type="RefSeq" id="XP_014667027.1"/>
    </source>
</evidence>
<sequence length="432" mass="47681">MHPYRSTVENEQQVVVHSNMTPCVTAQYDICDAPPNLRIFNDFRSDGKDGLKFYSNPDFFFELWKEEILRDAAKVKQERVKKPNQPGTKQQRKGPRRVKDHRAKFHEKAMETEFIKRKEARRSSSARTEAKKHSDAVSDGTSPPDDTSKHDSKVTETAENAQKRKHDEKRADHVDGSSTLDDDRPPTPPPPYDPTTPPLTAKGNRKGSRPLISQSVARKLSRRSERTSRPSLPPPPPPPGSTKRQTMDFPPPPPPDQLIDDAFEDLPPPPPGSMFEDLPPPPPGSVLEMDHVLPATTAALPMLNSSKTGGPAPPPAPPSAPTPPVAPAPPAPPQQGSFASTVDSSQTRRSLRKASRSHVPPVIDARGDLLNSIIKGIKLKKVEEKKENEKKLQSCADVASILARRIAVEYSDSDDDDMETGSDGSEWEDDDY</sequence>
<feature type="compositionally biased region" description="Basic residues" evidence="3">
    <location>
        <begin position="90"/>
        <end position="105"/>
    </location>
</feature>
<keyword evidence="2" id="KW-0009">Actin-binding</keyword>
<feature type="compositionally biased region" description="Basic and acidic residues" evidence="3">
    <location>
        <begin position="168"/>
        <end position="185"/>
    </location>
</feature>
<dbReference type="PROSITE" id="PS51082">
    <property type="entry name" value="WH2"/>
    <property type="match status" value="1"/>
</dbReference>
<evidence type="ECO:0000256" key="3">
    <source>
        <dbReference type="SAM" id="MobiDB-lite"/>
    </source>
</evidence>